<evidence type="ECO:0008006" key="6">
    <source>
        <dbReference type="Google" id="ProtNLM"/>
    </source>
</evidence>
<name>A0A0S2W287_9FIRM</name>
<dbReference type="InterPro" id="IPR052155">
    <property type="entry name" value="Biofilm_reg_signaling"/>
</dbReference>
<dbReference type="PROSITE" id="PS50113">
    <property type="entry name" value="PAC"/>
    <property type="match status" value="2"/>
</dbReference>
<dbReference type="RefSeq" id="WP_058117335.1">
    <property type="nucleotide sequence ID" value="NZ_CP011307.1"/>
</dbReference>
<evidence type="ECO:0000313" key="4">
    <source>
        <dbReference type="EMBL" id="ALP93453.1"/>
    </source>
</evidence>
<dbReference type="Gene3D" id="3.30.70.270">
    <property type="match status" value="1"/>
</dbReference>
<dbReference type="InterPro" id="IPR000014">
    <property type="entry name" value="PAS"/>
</dbReference>
<dbReference type="SUPFAM" id="SSF55785">
    <property type="entry name" value="PYP-like sensor domain (PAS domain)"/>
    <property type="match status" value="2"/>
</dbReference>
<dbReference type="CDD" id="cd01949">
    <property type="entry name" value="GGDEF"/>
    <property type="match status" value="1"/>
</dbReference>
<dbReference type="STRING" id="1297617.IB211_01060"/>
<dbReference type="NCBIfam" id="TIGR00254">
    <property type="entry name" value="GGDEF"/>
    <property type="match status" value="1"/>
</dbReference>
<dbReference type="FunFam" id="3.30.70.270:FF:000001">
    <property type="entry name" value="Diguanylate cyclase domain protein"/>
    <property type="match status" value="1"/>
</dbReference>
<dbReference type="SUPFAM" id="SSF55781">
    <property type="entry name" value="GAF domain-like"/>
    <property type="match status" value="1"/>
</dbReference>
<dbReference type="PANTHER" id="PTHR44757:SF2">
    <property type="entry name" value="BIOFILM ARCHITECTURE MAINTENANCE PROTEIN MBAA"/>
    <property type="match status" value="1"/>
</dbReference>
<dbReference type="AlphaFoldDB" id="A0A0S2W287"/>
<dbReference type="PROSITE" id="PS50112">
    <property type="entry name" value="PAS"/>
    <property type="match status" value="1"/>
</dbReference>
<dbReference type="InterPro" id="IPR003018">
    <property type="entry name" value="GAF"/>
</dbReference>
<feature type="domain" description="PAC" evidence="2">
    <location>
        <begin position="208"/>
        <end position="259"/>
    </location>
</feature>
<dbReference type="PROSITE" id="PS50887">
    <property type="entry name" value="GGDEF"/>
    <property type="match status" value="1"/>
</dbReference>
<dbReference type="SUPFAM" id="SSF55073">
    <property type="entry name" value="Nucleotide cyclase"/>
    <property type="match status" value="1"/>
</dbReference>
<feature type="domain" description="PAS" evidence="1">
    <location>
        <begin position="136"/>
        <end position="205"/>
    </location>
</feature>
<dbReference type="InterPro" id="IPR043128">
    <property type="entry name" value="Rev_trsase/Diguanyl_cyclase"/>
</dbReference>
<dbReference type="PANTHER" id="PTHR44757">
    <property type="entry name" value="DIGUANYLATE CYCLASE DGCP"/>
    <property type="match status" value="1"/>
</dbReference>
<proteinExistence type="predicted"/>
<sequence>MEMELERAALELVERKVRGYVEHPGLGPDWAALAEGTDWAGKDCLEALYGRARLYVDGMELIPSSLGEGLCLVTGAAAVRGEDPSRRTAALRISALCLCVEDEMRLLHVHTSVQGEPSASGPERSPADGWGPGADLLSLDLPGAIICCDNSPELRLLQYSEGFLRLAGYTREEVRDRFDGQLAGMILPEDLERTRGQIGEQLSRGADREVEYRIRRKDGAVIWVLDRGRLVRKGDGKGAFHCILMDETQDKHARQKLQDSLERYQIISSQTNDVIFEWDLEHDTVRYSENWRQKFGYPPLLDTPEAGTQWDERIHPEDRENLYELARRVKSGVPYAEAEARISNAEGRHSWYRIRITLQHLEGGTRRRAVGIVIDIDSIKRQTQKLRRMAEQDTLTGIYNRRTAQELIAQKLEGMVPGEMGALFVLDVDDFKLVNDRYGHLGGDAVLTDIAGALKGSFRGEDIVARIGGDEFCVYLSGVRSREILAQKAEEMLKLFRRLMEREDRHCLSCSIGVAVSPQDGEDYHSLFRNADAALYCAKDKGKNQVTFYVHGMGWSERKGTTLVRERGEIESERGEGFQSGDLAGYVFRTLYEAGDVGRAIALLLEIIGKKMRVSRAYIFELEEDGQYLRNTFEWCDEQTQPEIGNLQRVELESIKDSIDVLKEKGALYIRDVSKLPKESGTRMILEPQGIHAMLQCAVRSGGTFKGTVGFDECRGAYVWTKEQVEVLSLVADIVGTFLVRYRAQEKAERMAEDLTAILNHQQACIYVVDPDTHAVLFVNDRTRKAAPELRLGDTCYRAFFGNDTPCPACPLGDEQADGTGRRIFSRLLGREVEAVATEIPWRGRRGAYLISCYPVEGEGGGSG</sequence>
<reference evidence="4 5" key="1">
    <citation type="journal article" date="2015" name="Nat. Commun.">
        <title>Production of butyrate from lysine and the Amadori product fructoselysine by a human gut commensal.</title>
        <authorList>
            <person name="Bui T.P."/>
            <person name="Ritari J."/>
            <person name="Boeren S."/>
            <person name="de Waard P."/>
            <person name="Plugge C.M."/>
            <person name="de Vos W.M."/>
        </authorList>
    </citation>
    <scope>NUCLEOTIDE SEQUENCE [LARGE SCALE GENOMIC DNA]</scope>
    <source>
        <strain evidence="4 5">AF211</strain>
    </source>
</reference>
<dbReference type="SMART" id="SM00086">
    <property type="entry name" value="PAC"/>
    <property type="match status" value="2"/>
</dbReference>
<evidence type="ECO:0000259" key="2">
    <source>
        <dbReference type="PROSITE" id="PS50113"/>
    </source>
</evidence>
<dbReference type="InterPro" id="IPR029016">
    <property type="entry name" value="GAF-like_dom_sf"/>
</dbReference>
<dbReference type="Gene3D" id="3.30.450.40">
    <property type="match status" value="1"/>
</dbReference>
<dbReference type="eggNOG" id="COG2199">
    <property type="taxonomic scope" value="Bacteria"/>
</dbReference>
<organism evidence="4 5">
    <name type="scientific">Intestinimonas butyriciproducens</name>
    <dbReference type="NCBI Taxonomy" id="1297617"/>
    <lineage>
        <taxon>Bacteria</taxon>
        <taxon>Bacillati</taxon>
        <taxon>Bacillota</taxon>
        <taxon>Clostridia</taxon>
        <taxon>Eubacteriales</taxon>
        <taxon>Intestinimonas</taxon>
    </lineage>
</organism>
<dbReference type="InterPro" id="IPR029787">
    <property type="entry name" value="Nucleotide_cyclase"/>
</dbReference>
<keyword evidence="5" id="KW-1185">Reference proteome</keyword>
<dbReference type="CDD" id="cd00130">
    <property type="entry name" value="PAS"/>
    <property type="match status" value="2"/>
</dbReference>
<dbReference type="KEGG" id="ibu:IB211_01060"/>
<dbReference type="SMART" id="SM00091">
    <property type="entry name" value="PAS"/>
    <property type="match status" value="2"/>
</dbReference>
<dbReference type="NCBIfam" id="TIGR00229">
    <property type="entry name" value="sensory_box"/>
    <property type="match status" value="2"/>
</dbReference>
<dbReference type="eggNOG" id="COG2203">
    <property type="taxonomic scope" value="Bacteria"/>
</dbReference>
<dbReference type="InterPro" id="IPR013655">
    <property type="entry name" value="PAS_fold_3"/>
</dbReference>
<dbReference type="EMBL" id="CP011307">
    <property type="protein sequence ID" value="ALP93453.1"/>
    <property type="molecule type" value="Genomic_DNA"/>
</dbReference>
<dbReference type="Proteomes" id="UP000064844">
    <property type="component" value="Chromosome"/>
</dbReference>
<feature type="domain" description="PAC" evidence="2">
    <location>
        <begin position="336"/>
        <end position="388"/>
    </location>
</feature>
<reference evidence="5" key="2">
    <citation type="submission" date="2015-04" db="EMBL/GenBank/DDBJ databases">
        <title>A butyrogenic pathway from the amino acid lysine in a human gut commensal.</title>
        <authorList>
            <person name="de Vos W.M."/>
            <person name="Bui N.T.P."/>
            <person name="Plugge C.M."/>
            <person name="Ritari J."/>
        </authorList>
    </citation>
    <scope>NUCLEOTIDE SEQUENCE [LARGE SCALE GENOMIC DNA]</scope>
    <source>
        <strain evidence="5">AF211</strain>
    </source>
</reference>
<dbReference type="InterPro" id="IPR001610">
    <property type="entry name" value="PAC"/>
</dbReference>
<dbReference type="Pfam" id="PF08447">
    <property type="entry name" value="PAS_3"/>
    <property type="match status" value="2"/>
</dbReference>
<dbReference type="Pfam" id="PF00990">
    <property type="entry name" value="GGDEF"/>
    <property type="match status" value="1"/>
</dbReference>
<dbReference type="Gene3D" id="3.30.450.20">
    <property type="entry name" value="PAS domain"/>
    <property type="match status" value="2"/>
</dbReference>
<evidence type="ECO:0000259" key="3">
    <source>
        <dbReference type="PROSITE" id="PS50887"/>
    </source>
</evidence>
<dbReference type="SMART" id="SM00065">
    <property type="entry name" value="GAF"/>
    <property type="match status" value="1"/>
</dbReference>
<gene>
    <name evidence="4" type="ORF">IB211_01060</name>
</gene>
<protein>
    <recommendedName>
        <fullName evidence="6">PAS domain S-box-containing protein/diguanylate cyclase (GGDEF)-like protein</fullName>
    </recommendedName>
</protein>
<dbReference type="SMART" id="SM00267">
    <property type="entry name" value="GGDEF"/>
    <property type="match status" value="1"/>
</dbReference>
<accession>A0A0S2W287</accession>
<dbReference type="InterPro" id="IPR000160">
    <property type="entry name" value="GGDEF_dom"/>
</dbReference>
<evidence type="ECO:0000259" key="1">
    <source>
        <dbReference type="PROSITE" id="PS50112"/>
    </source>
</evidence>
<feature type="domain" description="GGDEF" evidence="3">
    <location>
        <begin position="419"/>
        <end position="551"/>
    </location>
</feature>
<dbReference type="Pfam" id="PF01590">
    <property type="entry name" value="GAF"/>
    <property type="match status" value="1"/>
</dbReference>
<dbReference type="InterPro" id="IPR035965">
    <property type="entry name" value="PAS-like_dom_sf"/>
</dbReference>
<evidence type="ECO:0000313" key="5">
    <source>
        <dbReference type="Proteomes" id="UP000064844"/>
    </source>
</evidence>
<dbReference type="InterPro" id="IPR000700">
    <property type="entry name" value="PAS-assoc_C"/>
</dbReference>
<dbReference type="PATRIC" id="fig|1297617.4.peg.1079"/>